<evidence type="ECO:0008006" key="3">
    <source>
        <dbReference type="Google" id="ProtNLM"/>
    </source>
</evidence>
<evidence type="ECO:0000313" key="1">
    <source>
        <dbReference type="EMBL" id="MBB5773367.1"/>
    </source>
</evidence>
<dbReference type="EMBL" id="JACHMB010000001">
    <property type="protein sequence ID" value="MBB5773367.1"/>
    <property type="molecule type" value="Genomic_DNA"/>
</dbReference>
<organism evidence="1 2">
    <name type="scientific">Nonomuraea jabiensis</name>
    <dbReference type="NCBI Taxonomy" id="882448"/>
    <lineage>
        <taxon>Bacteria</taxon>
        <taxon>Bacillati</taxon>
        <taxon>Actinomycetota</taxon>
        <taxon>Actinomycetes</taxon>
        <taxon>Streptosporangiales</taxon>
        <taxon>Streptosporangiaceae</taxon>
        <taxon>Nonomuraea</taxon>
    </lineage>
</organism>
<comment type="caution">
    <text evidence="1">The sequence shown here is derived from an EMBL/GenBank/DDBJ whole genome shotgun (WGS) entry which is preliminary data.</text>
</comment>
<dbReference type="RefSeq" id="WP_185067370.1">
    <property type="nucleotide sequence ID" value="NZ_JACHMB010000001.1"/>
</dbReference>
<proteinExistence type="predicted"/>
<sequence length="324" mass="35100">MNPVVRSTLGKTLGLVETQRGGDTIMHAPGVPPARTDRPRGVAVLRLRGHDVAEYVWEPDLPLSASPRPYLHPVRTLAGVTVTDAAPDSHPHQFGISVAAPDLDGCNFWGGRTFVAGHGPAWLDNHGTQHHQRWLRRTNTELHHTLEWADPRQATLLREQRSITCRPVDETAWSLSVHSRLTNATDRPLPWRTPAALGRVGAGYGGIFWRGPAFAGAAQVLSPDGADVQRVHGQAADWVAVTGRDRDGHSWTTLFTHAEESGARDRWFVRARDYLGVCSSPAWDEPLVLAPGESIDRQVVTVVIDGAVTAATAAELAGTARSAA</sequence>
<reference evidence="1 2" key="1">
    <citation type="submission" date="2020-08" db="EMBL/GenBank/DDBJ databases">
        <title>Sequencing the genomes of 1000 actinobacteria strains.</title>
        <authorList>
            <person name="Klenk H.-P."/>
        </authorList>
    </citation>
    <scope>NUCLEOTIDE SEQUENCE [LARGE SCALE GENOMIC DNA]</scope>
    <source>
        <strain evidence="1 2">DSM 45507</strain>
    </source>
</reference>
<name>A0A7W9L7D4_9ACTN</name>
<dbReference type="AlphaFoldDB" id="A0A7W9L7D4"/>
<gene>
    <name evidence="1" type="ORF">HD596_000123</name>
</gene>
<accession>A0A7W9L7D4</accession>
<dbReference type="Pfam" id="PF14100">
    <property type="entry name" value="DUF6807"/>
    <property type="match status" value="1"/>
</dbReference>
<dbReference type="Proteomes" id="UP000579153">
    <property type="component" value="Unassembled WGS sequence"/>
</dbReference>
<dbReference type="InterPro" id="IPR029475">
    <property type="entry name" value="DUF6807"/>
</dbReference>
<evidence type="ECO:0000313" key="2">
    <source>
        <dbReference type="Proteomes" id="UP000579153"/>
    </source>
</evidence>
<keyword evidence="2" id="KW-1185">Reference proteome</keyword>
<protein>
    <recommendedName>
        <fullName evidence="3">Oxidoreductase</fullName>
    </recommendedName>
</protein>